<feature type="region of interest" description="Disordered" evidence="1">
    <location>
        <begin position="55"/>
        <end position="74"/>
    </location>
</feature>
<gene>
    <name evidence="2" type="ORF">CEY00_Acc18628</name>
</gene>
<sequence>LDDPNDKVVVMATMEGLRLGPLFDSLYKNVLETLSTLQSKVDKYITEEELAEAKCRRRGRNDHKRKEPDTRQSDHRAEVFMEIKNEDFVKWPGKIKTNPLKRNKNKFGGSSTDPLGWIKLPLILRMEPHQTIVWQDFIVVDCPSPYNAIIGQPTLGKIKAITSTYHLMMKFFTSTGIGDVRGDQKIDDVKIEVLRDEVEKITLVYPKETENTKPLEEVAPIFIHPDYLDHHVMIGTELTKELQNALVEFLKKNYDVFAWSHGDVLGIDPQISIHKLFTDSDYPLVCQKRRKFAPEL</sequence>
<protein>
    <submittedName>
        <fullName evidence="2">Sensory neuron membrane protein</fullName>
    </submittedName>
</protein>
<evidence type="ECO:0000313" key="2">
    <source>
        <dbReference type="EMBL" id="PSS08292.1"/>
    </source>
</evidence>
<comment type="caution">
    <text evidence="2">The sequence shown here is derived from an EMBL/GenBank/DDBJ whole genome shotgun (WGS) entry which is preliminary data.</text>
</comment>
<dbReference type="EMBL" id="NKQK01000016">
    <property type="protein sequence ID" value="PSS08292.1"/>
    <property type="molecule type" value="Genomic_DNA"/>
</dbReference>
<name>A0A2R6QI42_ACTCC</name>
<feature type="compositionally biased region" description="Basic and acidic residues" evidence="1">
    <location>
        <begin position="64"/>
        <end position="74"/>
    </location>
</feature>
<accession>A0A2R6QI42</accession>
<proteinExistence type="predicted"/>
<evidence type="ECO:0000313" key="3">
    <source>
        <dbReference type="Proteomes" id="UP000241394"/>
    </source>
</evidence>
<dbReference type="AlphaFoldDB" id="A0A2R6QI42"/>
<dbReference type="PANTHER" id="PTHR33240">
    <property type="entry name" value="OS08G0508500 PROTEIN"/>
    <property type="match status" value="1"/>
</dbReference>
<reference evidence="2 3" key="1">
    <citation type="submission" date="2017-07" db="EMBL/GenBank/DDBJ databases">
        <title>An improved, manually edited Actinidia chinensis var. chinensis (kiwifruit) genome highlights the challenges associated with draft genomes and gene prediction in plants.</title>
        <authorList>
            <person name="Pilkington S."/>
            <person name="Crowhurst R."/>
            <person name="Hilario E."/>
            <person name="Nardozza S."/>
            <person name="Fraser L."/>
            <person name="Peng Y."/>
            <person name="Gunaseelan K."/>
            <person name="Simpson R."/>
            <person name="Tahir J."/>
            <person name="Deroles S."/>
            <person name="Templeton K."/>
            <person name="Luo Z."/>
            <person name="Davy M."/>
            <person name="Cheng C."/>
            <person name="Mcneilage M."/>
            <person name="Scaglione D."/>
            <person name="Liu Y."/>
            <person name="Zhang Q."/>
            <person name="Datson P."/>
            <person name="De Silva N."/>
            <person name="Gardiner S."/>
            <person name="Bassett H."/>
            <person name="Chagne D."/>
            <person name="Mccallum J."/>
            <person name="Dzierzon H."/>
            <person name="Deng C."/>
            <person name="Wang Y.-Y."/>
            <person name="Barron N."/>
            <person name="Manako K."/>
            <person name="Bowen J."/>
            <person name="Foster T."/>
            <person name="Erridge Z."/>
            <person name="Tiffin H."/>
            <person name="Waite C."/>
            <person name="Davies K."/>
            <person name="Grierson E."/>
            <person name="Laing W."/>
            <person name="Kirk R."/>
            <person name="Chen X."/>
            <person name="Wood M."/>
            <person name="Montefiori M."/>
            <person name="Brummell D."/>
            <person name="Schwinn K."/>
            <person name="Catanach A."/>
            <person name="Fullerton C."/>
            <person name="Li D."/>
            <person name="Meiyalaghan S."/>
            <person name="Nieuwenhuizen N."/>
            <person name="Read N."/>
            <person name="Prakash R."/>
            <person name="Hunter D."/>
            <person name="Zhang H."/>
            <person name="Mckenzie M."/>
            <person name="Knabel M."/>
            <person name="Harris A."/>
            <person name="Allan A."/>
            <person name="Chen A."/>
            <person name="Janssen B."/>
            <person name="Plunkett B."/>
            <person name="Dwamena C."/>
            <person name="Voogd C."/>
            <person name="Leif D."/>
            <person name="Lafferty D."/>
            <person name="Souleyre E."/>
            <person name="Varkonyi-Gasic E."/>
            <person name="Gambi F."/>
            <person name="Hanley J."/>
            <person name="Yao J.-L."/>
            <person name="Cheung J."/>
            <person name="David K."/>
            <person name="Warren B."/>
            <person name="Marsh K."/>
            <person name="Snowden K."/>
            <person name="Lin-Wang K."/>
            <person name="Brian L."/>
            <person name="Martinez-Sanchez M."/>
            <person name="Wang M."/>
            <person name="Ileperuma N."/>
            <person name="Macnee N."/>
            <person name="Campin R."/>
            <person name="Mcatee P."/>
            <person name="Drummond R."/>
            <person name="Espley R."/>
            <person name="Ireland H."/>
            <person name="Wu R."/>
            <person name="Atkinson R."/>
            <person name="Karunairetnam S."/>
            <person name="Bulley S."/>
            <person name="Chunkath S."/>
            <person name="Hanley Z."/>
            <person name="Storey R."/>
            <person name="Thrimawithana A."/>
            <person name="Thomson S."/>
            <person name="David C."/>
            <person name="Testolin R."/>
        </authorList>
    </citation>
    <scope>NUCLEOTIDE SEQUENCE [LARGE SCALE GENOMIC DNA]</scope>
    <source>
        <strain evidence="3">cv. Red5</strain>
        <tissue evidence="2">Young leaf</tissue>
    </source>
</reference>
<dbReference type="STRING" id="1590841.A0A2R6QI42"/>
<dbReference type="OrthoDB" id="2919534at2759"/>
<feature type="non-terminal residue" evidence="2">
    <location>
        <position position="1"/>
    </location>
</feature>
<organism evidence="2 3">
    <name type="scientific">Actinidia chinensis var. chinensis</name>
    <name type="common">Chinese soft-hair kiwi</name>
    <dbReference type="NCBI Taxonomy" id="1590841"/>
    <lineage>
        <taxon>Eukaryota</taxon>
        <taxon>Viridiplantae</taxon>
        <taxon>Streptophyta</taxon>
        <taxon>Embryophyta</taxon>
        <taxon>Tracheophyta</taxon>
        <taxon>Spermatophyta</taxon>
        <taxon>Magnoliopsida</taxon>
        <taxon>eudicotyledons</taxon>
        <taxon>Gunneridae</taxon>
        <taxon>Pentapetalae</taxon>
        <taxon>asterids</taxon>
        <taxon>Ericales</taxon>
        <taxon>Actinidiaceae</taxon>
        <taxon>Actinidia</taxon>
    </lineage>
</organism>
<dbReference type="PANTHER" id="PTHR33240:SF15">
    <property type="entry name" value="GAG-PRO-LIKE PROTEIN"/>
    <property type="match status" value="1"/>
</dbReference>
<keyword evidence="3" id="KW-1185">Reference proteome</keyword>
<dbReference type="Proteomes" id="UP000241394">
    <property type="component" value="Chromosome LG16"/>
</dbReference>
<evidence type="ECO:0000256" key="1">
    <source>
        <dbReference type="SAM" id="MobiDB-lite"/>
    </source>
</evidence>
<dbReference type="InParanoid" id="A0A2R6QI42"/>
<reference evidence="3" key="2">
    <citation type="journal article" date="2018" name="BMC Genomics">
        <title>A manually annotated Actinidia chinensis var. chinensis (kiwifruit) genome highlights the challenges associated with draft genomes and gene prediction in plants.</title>
        <authorList>
            <person name="Pilkington S.M."/>
            <person name="Crowhurst R."/>
            <person name="Hilario E."/>
            <person name="Nardozza S."/>
            <person name="Fraser L."/>
            <person name="Peng Y."/>
            <person name="Gunaseelan K."/>
            <person name="Simpson R."/>
            <person name="Tahir J."/>
            <person name="Deroles S.C."/>
            <person name="Templeton K."/>
            <person name="Luo Z."/>
            <person name="Davy M."/>
            <person name="Cheng C."/>
            <person name="McNeilage M."/>
            <person name="Scaglione D."/>
            <person name="Liu Y."/>
            <person name="Zhang Q."/>
            <person name="Datson P."/>
            <person name="De Silva N."/>
            <person name="Gardiner S.E."/>
            <person name="Bassett H."/>
            <person name="Chagne D."/>
            <person name="McCallum J."/>
            <person name="Dzierzon H."/>
            <person name="Deng C."/>
            <person name="Wang Y.Y."/>
            <person name="Barron L."/>
            <person name="Manako K."/>
            <person name="Bowen J."/>
            <person name="Foster T.M."/>
            <person name="Erridge Z.A."/>
            <person name="Tiffin H."/>
            <person name="Waite C.N."/>
            <person name="Davies K.M."/>
            <person name="Grierson E.P."/>
            <person name="Laing W.A."/>
            <person name="Kirk R."/>
            <person name="Chen X."/>
            <person name="Wood M."/>
            <person name="Montefiori M."/>
            <person name="Brummell D.A."/>
            <person name="Schwinn K.E."/>
            <person name="Catanach A."/>
            <person name="Fullerton C."/>
            <person name="Li D."/>
            <person name="Meiyalaghan S."/>
            <person name="Nieuwenhuizen N."/>
            <person name="Read N."/>
            <person name="Prakash R."/>
            <person name="Hunter D."/>
            <person name="Zhang H."/>
            <person name="McKenzie M."/>
            <person name="Knabel M."/>
            <person name="Harris A."/>
            <person name="Allan A.C."/>
            <person name="Gleave A."/>
            <person name="Chen A."/>
            <person name="Janssen B.J."/>
            <person name="Plunkett B."/>
            <person name="Ampomah-Dwamena C."/>
            <person name="Voogd C."/>
            <person name="Leif D."/>
            <person name="Lafferty D."/>
            <person name="Souleyre E.J.F."/>
            <person name="Varkonyi-Gasic E."/>
            <person name="Gambi F."/>
            <person name="Hanley J."/>
            <person name="Yao J.L."/>
            <person name="Cheung J."/>
            <person name="David K.M."/>
            <person name="Warren B."/>
            <person name="Marsh K."/>
            <person name="Snowden K.C."/>
            <person name="Lin-Wang K."/>
            <person name="Brian L."/>
            <person name="Martinez-Sanchez M."/>
            <person name="Wang M."/>
            <person name="Ileperuma N."/>
            <person name="Macnee N."/>
            <person name="Campin R."/>
            <person name="McAtee P."/>
            <person name="Drummond R.S.M."/>
            <person name="Espley R.V."/>
            <person name="Ireland H.S."/>
            <person name="Wu R."/>
            <person name="Atkinson R.G."/>
            <person name="Karunairetnam S."/>
            <person name="Bulley S."/>
            <person name="Chunkath S."/>
            <person name="Hanley Z."/>
            <person name="Storey R."/>
            <person name="Thrimawithana A.H."/>
            <person name="Thomson S."/>
            <person name="David C."/>
            <person name="Testolin R."/>
            <person name="Huang H."/>
            <person name="Hellens R.P."/>
            <person name="Schaffer R.J."/>
        </authorList>
    </citation>
    <scope>NUCLEOTIDE SEQUENCE [LARGE SCALE GENOMIC DNA]</scope>
    <source>
        <strain evidence="3">cv. Red5</strain>
    </source>
</reference>
<dbReference type="OMA" id="PRMEQDE"/>